<dbReference type="RefSeq" id="WP_089097270.1">
    <property type="nucleotide sequence ID" value="NZ_NDYL01000001.1"/>
</dbReference>
<name>A0A226QT03_9BACL</name>
<evidence type="ECO:0000313" key="1">
    <source>
        <dbReference type="EMBL" id="OXB94817.1"/>
    </source>
</evidence>
<evidence type="ECO:0008006" key="3">
    <source>
        <dbReference type="Google" id="ProtNLM"/>
    </source>
</evidence>
<keyword evidence="2" id="KW-1185">Reference proteome</keyword>
<protein>
    <recommendedName>
        <fullName evidence="3">DUF4177 domain-containing protein</fullName>
    </recommendedName>
</protein>
<organism evidence="1 2">
    <name type="scientific">Parageobacillus galactosidasius</name>
    <dbReference type="NCBI Taxonomy" id="883812"/>
    <lineage>
        <taxon>Bacteria</taxon>
        <taxon>Bacillati</taxon>
        <taxon>Bacillota</taxon>
        <taxon>Bacilli</taxon>
        <taxon>Bacillales</taxon>
        <taxon>Anoxybacillaceae</taxon>
        <taxon>Parageobacillus</taxon>
    </lineage>
</organism>
<accession>A0A226QT03</accession>
<dbReference type="EMBL" id="NDYL01000001">
    <property type="protein sequence ID" value="OXB94817.1"/>
    <property type="molecule type" value="Genomic_DNA"/>
</dbReference>
<comment type="caution">
    <text evidence="1">The sequence shown here is derived from an EMBL/GenBank/DDBJ whole genome shotgun (WGS) entry which is preliminary data.</text>
</comment>
<gene>
    <name evidence="1" type="ORF">B9L23_08115</name>
</gene>
<evidence type="ECO:0000313" key="2">
    <source>
        <dbReference type="Proteomes" id="UP000198394"/>
    </source>
</evidence>
<sequence length="64" mass="7715">MICIDNQLVGQLKFAYKDDKEMEEHTKKMKQYGWKIVNSYFDILDNQTVQVLVYQKHIGYIELE</sequence>
<proteinExistence type="predicted"/>
<dbReference type="AlphaFoldDB" id="A0A226QT03"/>
<reference evidence="1 2" key="1">
    <citation type="submission" date="2017-04" db="EMBL/GenBank/DDBJ databases">
        <title>The genome sequence of Parageobacillus galactosidasius DSM 18751.</title>
        <authorList>
            <person name="Ramaloko W.T."/>
            <person name="Koen N."/>
            <person name="Polliack S."/>
            <person name="Aliyu H."/>
            <person name="Lebre P."/>
            <person name="Mohr T."/>
            <person name="Oswald F."/>
            <person name="Zwick M."/>
            <person name="Neumann A."/>
            <person name="Syldatk C."/>
            <person name="Cowan D."/>
            <person name="De Maayer P."/>
        </authorList>
    </citation>
    <scope>NUCLEOTIDE SEQUENCE [LARGE SCALE GENOMIC DNA]</scope>
    <source>
        <strain evidence="1 2">DSM 18751</strain>
    </source>
</reference>
<dbReference type="Proteomes" id="UP000198394">
    <property type="component" value="Unassembled WGS sequence"/>
</dbReference>